<keyword evidence="3" id="KW-1185">Reference proteome</keyword>
<name>A0A1Y2C6B1_9FUNG</name>
<organism evidence="2 3">
    <name type="scientific">Rhizoclosmatium globosum</name>
    <dbReference type="NCBI Taxonomy" id="329046"/>
    <lineage>
        <taxon>Eukaryota</taxon>
        <taxon>Fungi</taxon>
        <taxon>Fungi incertae sedis</taxon>
        <taxon>Chytridiomycota</taxon>
        <taxon>Chytridiomycota incertae sedis</taxon>
        <taxon>Chytridiomycetes</taxon>
        <taxon>Chytridiales</taxon>
        <taxon>Chytriomycetaceae</taxon>
        <taxon>Rhizoclosmatium</taxon>
    </lineage>
</organism>
<dbReference type="Pfam" id="PF08588">
    <property type="entry name" value="Duc1"/>
    <property type="match status" value="1"/>
</dbReference>
<dbReference type="PANTHER" id="PTHR34826">
    <property type="entry name" value="UPF0590 PROTEIN C409.17C"/>
    <property type="match status" value="1"/>
</dbReference>
<dbReference type="EMBL" id="MCGO01000028">
    <property type="protein sequence ID" value="ORY42580.1"/>
    <property type="molecule type" value="Genomic_DNA"/>
</dbReference>
<protein>
    <recommendedName>
        <fullName evidence="1">Domain of unknown function at the cortex 1 domain-containing protein</fullName>
    </recommendedName>
</protein>
<dbReference type="Proteomes" id="UP000193642">
    <property type="component" value="Unassembled WGS sequence"/>
</dbReference>
<evidence type="ECO:0000313" key="3">
    <source>
        <dbReference type="Proteomes" id="UP000193642"/>
    </source>
</evidence>
<feature type="domain" description="Domain of unknown function at the cortex 1" evidence="1">
    <location>
        <begin position="12"/>
        <end position="362"/>
    </location>
</feature>
<proteinExistence type="predicted"/>
<gene>
    <name evidence="2" type="ORF">BCR33DRAFT_718267</name>
</gene>
<evidence type="ECO:0000313" key="2">
    <source>
        <dbReference type="EMBL" id="ORY42580.1"/>
    </source>
</evidence>
<sequence>MAALAPTVAETLTIKTGTDGSSLQILCVNDEEHPIHIKNEHFEGHVLVRVQNFRGVVPEGGRKIATVPYFEGRKRLMSFQFQGKFAKEWNGEDLIWSQDWDQPLSAPKMIGLFTKFWSMSDPGSYSEINSPTPYMRSYILTAMCTITSWKSTGEPIEPFRPILVENVNGLLPENVLTKRTNPDPKTLLAAQMSAVSLGAPASGPGTPAVVDEPEEEPTLTAEEIAAAQNEVATPVSPTNAVPEQKRYFLRRPTNSQPTPAQLQAALAKEIKLIEKIQGGGEDTVKDRRKFFASEENRKEIVFRPDTVYGFEVFNPYFDPNEFKIKIPALTIDLGKVTNGQPMRLTLMNKEGTIKFFVVEVSVTQPEEVPASVSGEKTTTLGRLGSFFNKK</sequence>
<dbReference type="InterPro" id="IPR013897">
    <property type="entry name" value="Duc1"/>
</dbReference>
<dbReference type="STRING" id="329046.A0A1Y2C6B1"/>
<dbReference type="OrthoDB" id="2119945at2759"/>
<dbReference type="AlphaFoldDB" id="A0A1Y2C6B1"/>
<evidence type="ECO:0000259" key="1">
    <source>
        <dbReference type="Pfam" id="PF08588"/>
    </source>
</evidence>
<comment type="caution">
    <text evidence="2">The sequence shown here is derived from an EMBL/GenBank/DDBJ whole genome shotgun (WGS) entry which is preliminary data.</text>
</comment>
<accession>A0A1Y2C6B1</accession>
<reference evidence="2 3" key="1">
    <citation type="submission" date="2016-07" db="EMBL/GenBank/DDBJ databases">
        <title>Pervasive Adenine N6-methylation of Active Genes in Fungi.</title>
        <authorList>
            <consortium name="DOE Joint Genome Institute"/>
            <person name="Mondo S.J."/>
            <person name="Dannebaum R.O."/>
            <person name="Kuo R.C."/>
            <person name="Labutti K."/>
            <person name="Haridas S."/>
            <person name="Kuo A."/>
            <person name="Salamov A."/>
            <person name="Ahrendt S.R."/>
            <person name="Lipzen A."/>
            <person name="Sullivan W."/>
            <person name="Andreopoulos W.B."/>
            <person name="Clum A."/>
            <person name="Lindquist E."/>
            <person name="Daum C."/>
            <person name="Ramamoorthy G.K."/>
            <person name="Gryganskyi A."/>
            <person name="Culley D."/>
            <person name="Magnuson J.K."/>
            <person name="James T.Y."/>
            <person name="O'Malley M.A."/>
            <person name="Stajich J.E."/>
            <person name="Spatafora J.W."/>
            <person name="Visel A."/>
            <person name="Grigoriev I.V."/>
        </authorList>
    </citation>
    <scope>NUCLEOTIDE SEQUENCE [LARGE SCALE GENOMIC DNA]</scope>
    <source>
        <strain evidence="2 3">JEL800</strain>
    </source>
</reference>
<dbReference type="PANTHER" id="PTHR34826:SF2">
    <property type="entry name" value="UPF0590 PROTEIN C409.17C"/>
    <property type="match status" value="1"/>
</dbReference>